<feature type="chain" id="PRO_5047474548" description="Cytochrome c domain-containing protein" evidence="1">
    <location>
        <begin position="29"/>
        <end position="161"/>
    </location>
</feature>
<dbReference type="Proteomes" id="UP000672657">
    <property type="component" value="Unassembled WGS sequence"/>
</dbReference>
<dbReference type="RefSeq" id="WP_211955155.1">
    <property type="nucleotide sequence ID" value="NZ_CAJPVI010000026.1"/>
</dbReference>
<protein>
    <recommendedName>
        <fullName evidence="4">Cytochrome c domain-containing protein</fullName>
    </recommendedName>
</protein>
<keyword evidence="3" id="KW-1185">Reference proteome</keyword>
<accession>A0ABN7Q4P9</accession>
<name>A0ABN7Q4P9_9BURK</name>
<reference evidence="2 3" key="1">
    <citation type="submission" date="2021-03" db="EMBL/GenBank/DDBJ databases">
        <authorList>
            <person name="Peeters C."/>
        </authorList>
    </citation>
    <scope>NUCLEOTIDE SEQUENCE [LARGE SCALE GENOMIC DNA]</scope>
    <source>
        <strain evidence="2 3">LMG 26411</strain>
    </source>
</reference>
<proteinExistence type="predicted"/>
<evidence type="ECO:0008006" key="4">
    <source>
        <dbReference type="Google" id="ProtNLM"/>
    </source>
</evidence>
<comment type="caution">
    <text evidence="2">The sequence shown here is derived from an EMBL/GenBank/DDBJ whole genome shotgun (WGS) entry which is preliminary data.</text>
</comment>
<dbReference type="Gene3D" id="1.10.760.10">
    <property type="entry name" value="Cytochrome c-like domain"/>
    <property type="match status" value="1"/>
</dbReference>
<gene>
    <name evidence="2" type="ORF">LMG26411_04161</name>
</gene>
<evidence type="ECO:0000313" key="2">
    <source>
        <dbReference type="EMBL" id="CAG2152318.1"/>
    </source>
</evidence>
<feature type="signal peptide" evidence="1">
    <location>
        <begin position="1"/>
        <end position="28"/>
    </location>
</feature>
<evidence type="ECO:0000256" key="1">
    <source>
        <dbReference type="SAM" id="SignalP"/>
    </source>
</evidence>
<organism evidence="2 3">
    <name type="scientific">Cupriavidus numazuensis</name>
    <dbReference type="NCBI Taxonomy" id="221992"/>
    <lineage>
        <taxon>Bacteria</taxon>
        <taxon>Pseudomonadati</taxon>
        <taxon>Pseudomonadota</taxon>
        <taxon>Betaproteobacteria</taxon>
        <taxon>Burkholderiales</taxon>
        <taxon>Burkholderiaceae</taxon>
        <taxon>Cupriavidus</taxon>
    </lineage>
</organism>
<keyword evidence="1" id="KW-0732">Signal</keyword>
<evidence type="ECO:0000313" key="3">
    <source>
        <dbReference type="Proteomes" id="UP000672657"/>
    </source>
</evidence>
<dbReference type="EMBL" id="CAJPVI010000026">
    <property type="protein sequence ID" value="CAG2152318.1"/>
    <property type="molecule type" value="Genomic_DNA"/>
</dbReference>
<dbReference type="InterPro" id="IPR036909">
    <property type="entry name" value="Cyt_c-like_dom_sf"/>
</dbReference>
<dbReference type="SUPFAM" id="SSF46626">
    <property type="entry name" value="Cytochrome c"/>
    <property type="match status" value="1"/>
</dbReference>
<sequence>MKKPAAAGLAAVAVCAVLAGTASLPALGQPQQDRAGDDIDAHRNYVLHCMGCHGPNGDGVPGKIPPLKGALGLFIRSEAGRQFIVRVPGASTSALSDGELAAVTNMMLVRFNAKELSPGFVPYTEAEVARVRRPAFQDVATVRHGVIEELRRQGIPLPFGY</sequence>